<dbReference type="Proteomes" id="UP001374535">
    <property type="component" value="Chromosome 5"/>
</dbReference>
<dbReference type="AlphaFoldDB" id="A0AAQ3NN29"/>
<reference evidence="1 2" key="1">
    <citation type="journal article" date="2023" name="Life. Sci Alliance">
        <title>Evolutionary insights into 3D genome organization and epigenetic landscape of Vigna mungo.</title>
        <authorList>
            <person name="Junaid A."/>
            <person name="Singh B."/>
            <person name="Bhatia S."/>
        </authorList>
    </citation>
    <scope>NUCLEOTIDE SEQUENCE [LARGE SCALE GENOMIC DNA]</scope>
    <source>
        <strain evidence="1">Urdbean</strain>
    </source>
</reference>
<gene>
    <name evidence="1" type="ORF">V8G54_017486</name>
</gene>
<sequence>MALNDALLSLNAKNRKLKIGNTNSSLQPLVGRAFGTIFQMDTAPDDRPCPYPAQVNVNNAEDLRYGHGNDELRDKVNINSADKVRDGAVNVESRDNHALVDNNTHKV</sequence>
<accession>A0AAQ3NN29</accession>
<keyword evidence="2" id="KW-1185">Reference proteome</keyword>
<name>A0AAQ3NN29_VIGMU</name>
<protein>
    <submittedName>
        <fullName evidence="1">Uncharacterized protein</fullName>
    </submittedName>
</protein>
<dbReference type="EMBL" id="CP144696">
    <property type="protein sequence ID" value="WVZ12956.1"/>
    <property type="molecule type" value="Genomic_DNA"/>
</dbReference>
<evidence type="ECO:0000313" key="1">
    <source>
        <dbReference type="EMBL" id="WVZ12956.1"/>
    </source>
</evidence>
<evidence type="ECO:0000313" key="2">
    <source>
        <dbReference type="Proteomes" id="UP001374535"/>
    </source>
</evidence>
<organism evidence="1 2">
    <name type="scientific">Vigna mungo</name>
    <name type="common">Black gram</name>
    <name type="synonym">Phaseolus mungo</name>
    <dbReference type="NCBI Taxonomy" id="3915"/>
    <lineage>
        <taxon>Eukaryota</taxon>
        <taxon>Viridiplantae</taxon>
        <taxon>Streptophyta</taxon>
        <taxon>Embryophyta</taxon>
        <taxon>Tracheophyta</taxon>
        <taxon>Spermatophyta</taxon>
        <taxon>Magnoliopsida</taxon>
        <taxon>eudicotyledons</taxon>
        <taxon>Gunneridae</taxon>
        <taxon>Pentapetalae</taxon>
        <taxon>rosids</taxon>
        <taxon>fabids</taxon>
        <taxon>Fabales</taxon>
        <taxon>Fabaceae</taxon>
        <taxon>Papilionoideae</taxon>
        <taxon>50 kb inversion clade</taxon>
        <taxon>NPAAA clade</taxon>
        <taxon>indigoferoid/millettioid clade</taxon>
        <taxon>Phaseoleae</taxon>
        <taxon>Vigna</taxon>
    </lineage>
</organism>
<proteinExistence type="predicted"/>